<evidence type="ECO:0000256" key="2">
    <source>
        <dbReference type="ARBA" id="ARBA00004370"/>
    </source>
</evidence>
<comment type="catalytic activity">
    <reaction evidence="1">
        <text>ATP + protein L-histidine = ADP + protein N-phospho-L-histidine.</text>
        <dbReference type="EC" id="2.7.13.3"/>
    </reaction>
</comment>
<evidence type="ECO:0000256" key="4">
    <source>
        <dbReference type="ARBA" id="ARBA00022553"/>
    </source>
</evidence>
<dbReference type="AlphaFoldDB" id="A0A2V3U186"/>
<dbReference type="RefSeq" id="WP_110376036.1">
    <property type="nucleotide sequence ID" value="NZ_JAHBRY010000001.1"/>
</dbReference>
<dbReference type="InterPro" id="IPR036097">
    <property type="entry name" value="HisK_dim/P_sf"/>
</dbReference>
<evidence type="ECO:0000313" key="14">
    <source>
        <dbReference type="EMBL" id="PXW56257.1"/>
    </source>
</evidence>
<dbReference type="SUPFAM" id="SSF55874">
    <property type="entry name" value="ATPase domain of HSP90 chaperone/DNA topoisomerase II/histidine kinase"/>
    <property type="match status" value="1"/>
</dbReference>
<evidence type="ECO:0000256" key="10">
    <source>
        <dbReference type="ARBA" id="ARBA00023136"/>
    </source>
</evidence>
<name>A0A2V3U186_9HYPH</name>
<dbReference type="PROSITE" id="PS50109">
    <property type="entry name" value="HIS_KIN"/>
    <property type="match status" value="1"/>
</dbReference>
<dbReference type="PRINTS" id="PR00344">
    <property type="entry name" value="BCTRLSENSOR"/>
</dbReference>
<dbReference type="EC" id="2.7.13.3" evidence="3"/>
<dbReference type="InterPro" id="IPR004358">
    <property type="entry name" value="Sig_transdc_His_kin-like_C"/>
</dbReference>
<dbReference type="PANTHER" id="PTHR45436:SF5">
    <property type="entry name" value="SENSOR HISTIDINE KINASE TRCS"/>
    <property type="match status" value="1"/>
</dbReference>
<dbReference type="InterPro" id="IPR003594">
    <property type="entry name" value="HATPase_dom"/>
</dbReference>
<dbReference type="PANTHER" id="PTHR45436">
    <property type="entry name" value="SENSOR HISTIDINE KINASE YKOH"/>
    <property type="match status" value="1"/>
</dbReference>
<dbReference type="GO" id="GO:0000155">
    <property type="term" value="F:phosphorelay sensor kinase activity"/>
    <property type="evidence" value="ECO:0007669"/>
    <property type="project" value="InterPro"/>
</dbReference>
<keyword evidence="8 11" id="KW-1133">Transmembrane helix</keyword>
<evidence type="ECO:0000256" key="9">
    <source>
        <dbReference type="ARBA" id="ARBA00023012"/>
    </source>
</evidence>
<dbReference type="SMART" id="SM00387">
    <property type="entry name" value="HATPase_c"/>
    <property type="match status" value="1"/>
</dbReference>
<dbReference type="Proteomes" id="UP000248021">
    <property type="component" value="Unassembled WGS sequence"/>
</dbReference>
<keyword evidence="5" id="KW-0808">Transferase</keyword>
<evidence type="ECO:0000256" key="6">
    <source>
        <dbReference type="ARBA" id="ARBA00022692"/>
    </source>
</evidence>
<evidence type="ECO:0000259" key="13">
    <source>
        <dbReference type="PROSITE" id="PS50885"/>
    </source>
</evidence>
<evidence type="ECO:0000256" key="3">
    <source>
        <dbReference type="ARBA" id="ARBA00012438"/>
    </source>
</evidence>
<evidence type="ECO:0000256" key="8">
    <source>
        <dbReference type="ARBA" id="ARBA00022989"/>
    </source>
</evidence>
<dbReference type="InterPro" id="IPR003660">
    <property type="entry name" value="HAMP_dom"/>
</dbReference>
<dbReference type="Gene3D" id="1.10.287.130">
    <property type="match status" value="1"/>
</dbReference>
<dbReference type="InterPro" id="IPR005467">
    <property type="entry name" value="His_kinase_dom"/>
</dbReference>
<organism evidence="14 15">
    <name type="scientific">Chelatococcus asaccharovorans</name>
    <dbReference type="NCBI Taxonomy" id="28210"/>
    <lineage>
        <taxon>Bacteria</taxon>
        <taxon>Pseudomonadati</taxon>
        <taxon>Pseudomonadota</taxon>
        <taxon>Alphaproteobacteria</taxon>
        <taxon>Hyphomicrobiales</taxon>
        <taxon>Chelatococcaceae</taxon>
        <taxon>Chelatococcus</taxon>
    </lineage>
</organism>
<accession>A0A2V3U186</accession>
<keyword evidence="7 14" id="KW-0418">Kinase</keyword>
<comment type="caution">
    <text evidence="14">The sequence shown here is derived from an EMBL/GenBank/DDBJ whole genome shotgun (WGS) entry which is preliminary data.</text>
</comment>
<gene>
    <name evidence="14" type="ORF">C7450_1086</name>
</gene>
<dbReference type="OrthoDB" id="9809567at2"/>
<sequence length="460" mass="49939">MRRKLFATLPPRSIAARLLWSGGLLSIIILAIAGSVLSTLYRQTTEGGFDERLNVYLTDLVSDLALPGPFDRKEIAVTAEPRFDLPLSGWYWQVARIAGDAEIRTSRSLFGGQLAELPTKRGEQAGAIRKAYVAGPDERQLRTIERVIDLGEEGSYRVTVAAPADEIDAETRRFGIILAFTFVSLGLALAVITLAQVRFGLRPLVRLRSAVGDVWRGDAARIEGTFPKDIAPLADELNVLIEANREILERARTHVGNLAHALKTPLSVILNEADANRGPLADTVRVQAAIMRDQVSYYLDRARAAALAGALGSITEILPVIEGLQRALERIYRQRDIAVSIVVPAGIRFRGERQDFEAMVGNLMDNACKWAGSQVEVRAELEASGERSMLVVTIDDDGPGLAAEARSEVLRRGRRLDESKPGSGLGLAIVVELAGLYDGSLKLEDAPLGGLRAILTLPAI</sequence>
<evidence type="ECO:0000256" key="5">
    <source>
        <dbReference type="ARBA" id="ARBA00022679"/>
    </source>
</evidence>
<feature type="domain" description="HAMP" evidence="13">
    <location>
        <begin position="198"/>
        <end position="249"/>
    </location>
</feature>
<keyword evidence="10 11" id="KW-0472">Membrane</keyword>
<reference evidence="14 15" key="1">
    <citation type="submission" date="2018-05" db="EMBL/GenBank/DDBJ databases">
        <title>Genomic Encyclopedia of Type Strains, Phase IV (KMG-IV): sequencing the most valuable type-strain genomes for metagenomic binning, comparative biology and taxonomic classification.</title>
        <authorList>
            <person name="Goeker M."/>
        </authorList>
    </citation>
    <scope>NUCLEOTIDE SEQUENCE [LARGE SCALE GENOMIC DNA]</scope>
    <source>
        <strain evidence="14 15">DSM 6462</strain>
    </source>
</reference>
<dbReference type="Gene3D" id="3.30.565.10">
    <property type="entry name" value="Histidine kinase-like ATPase, C-terminal domain"/>
    <property type="match status" value="1"/>
</dbReference>
<evidence type="ECO:0000256" key="1">
    <source>
        <dbReference type="ARBA" id="ARBA00000085"/>
    </source>
</evidence>
<evidence type="ECO:0000256" key="7">
    <source>
        <dbReference type="ARBA" id="ARBA00022777"/>
    </source>
</evidence>
<dbReference type="Pfam" id="PF02518">
    <property type="entry name" value="HATPase_c"/>
    <property type="match status" value="1"/>
</dbReference>
<evidence type="ECO:0000259" key="12">
    <source>
        <dbReference type="PROSITE" id="PS50109"/>
    </source>
</evidence>
<protein>
    <recommendedName>
        <fullName evidence="3">histidine kinase</fullName>
        <ecNumber evidence="3">2.7.13.3</ecNumber>
    </recommendedName>
</protein>
<dbReference type="InterPro" id="IPR036890">
    <property type="entry name" value="HATPase_C_sf"/>
</dbReference>
<dbReference type="SUPFAM" id="SSF47384">
    <property type="entry name" value="Homodimeric domain of signal transducing histidine kinase"/>
    <property type="match status" value="1"/>
</dbReference>
<comment type="subcellular location">
    <subcellularLocation>
        <location evidence="2">Membrane</location>
    </subcellularLocation>
</comment>
<dbReference type="InterPro" id="IPR050428">
    <property type="entry name" value="TCS_sensor_his_kinase"/>
</dbReference>
<dbReference type="EMBL" id="QJJK01000008">
    <property type="protein sequence ID" value="PXW56257.1"/>
    <property type="molecule type" value="Genomic_DNA"/>
</dbReference>
<keyword evidence="4" id="KW-0597">Phosphoprotein</keyword>
<evidence type="ECO:0000313" key="15">
    <source>
        <dbReference type="Proteomes" id="UP000248021"/>
    </source>
</evidence>
<keyword evidence="15" id="KW-1185">Reference proteome</keyword>
<dbReference type="GO" id="GO:0005886">
    <property type="term" value="C:plasma membrane"/>
    <property type="evidence" value="ECO:0007669"/>
    <property type="project" value="TreeGrafter"/>
</dbReference>
<evidence type="ECO:0000256" key="11">
    <source>
        <dbReference type="SAM" id="Phobius"/>
    </source>
</evidence>
<feature type="domain" description="Histidine kinase" evidence="12">
    <location>
        <begin position="257"/>
        <end position="460"/>
    </location>
</feature>
<feature type="transmembrane region" description="Helical" evidence="11">
    <location>
        <begin position="174"/>
        <end position="197"/>
    </location>
</feature>
<proteinExistence type="predicted"/>
<dbReference type="PROSITE" id="PS50885">
    <property type="entry name" value="HAMP"/>
    <property type="match status" value="1"/>
</dbReference>
<keyword evidence="9" id="KW-0902">Two-component regulatory system</keyword>
<keyword evidence="6 11" id="KW-0812">Transmembrane</keyword>